<name>A0AAV2T2I5_CALDB</name>
<organism evidence="2 3">
    <name type="scientific">Calicophoron daubneyi</name>
    <name type="common">Rumen fluke</name>
    <name type="synonym">Paramphistomum daubneyi</name>
    <dbReference type="NCBI Taxonomy" id="300641"/>
    <lineage>
        <taxon>Eukaryota</taxon>
        <taxon>Metazoa</taxon>
        <taxon>Spiralia</taxon>
        <taxon>Lophotrochozoa</taxon>
        <taxon>Platyhelminthes</taxon>
        <taxon>Trematoda</taxon>
        <taxon>Digenea</taxon>
        <taxon>Plagiorchiida</taxon>
        <taxon>Pronocephalata</taxon>
        <taxon>Paramphistomoidea</taxon>
        <taxon>Paramphistomidae</taxon>
        <taxon>Calicophoron</taxon>
    </lineage>
</organism>
<feature type="transmembrane region" description="Helical" evidence="1">
    <location>
        <begin position="6"/>
        <end position="30"/>
    </location>
</feature>
<proteinExistence type="predicted"/>
<keyword evidence="1" id="KW-1133">Transmembrane helix</keyword>
<keyword evidence="1" id="KW-0812">Transmembrane</keyword>
<accession>A0AAV2T2I5</accession>
<gene>
    <name evidence="2" type="ORF">CDAUBV1_LOCUS1969</name>
</gene>
<protein>
    <submittedName>
        <fullName evidence="2">Uncharacterized protein</fullName>
    </submittedName>
</protein>
<sequence length="134" mass="15039">MEQFPGGGSALISVLFSLFMTAMMGMGVWGESVDGFPLKKYGQTNEDTVLSVENTLKSYCKSTYGTCVQAAVKDDWEMLPKLHKQPLYLSRLSEEQKTTLEDPVLFSVLDLISPSFPALHSPDSVQQIYWRLEH</sequence>
<dbReference type="AlphaFoldDB" id="A0AAV2T2I5"/>
<dbReference type="Proteomes" id="UP001497525">
    <property type="component" value="Unassembled WGS sequence"/>
</dbReference>
<reference evidence="2" key="1">
    <citation type="submission" date="2024-06" db="EMBL/GenBank/DDBJ databases">
        <authorList>
            <person name="Liu X."/>
            <person name="Lenzi L."/>
            <person name="Haldenby T S."/>
            <person name="Uol C."/>
        </authorList>
    </citation>
    <scope>NUCLEOTIDE SEQUENCE</scope>
</reference>
<dbReference type="EMBL" id="CAXLJL010000062">
    <property type="protein sequence ID" value="CAL5130354.1"/>
    <property type="molecule type" value="Genomic_DNA"/>
</dbReference>
<evidence type="ECO:0000256" key="1">
    <source>
        <dbReference type="SAM" id="Phobius"/>
    </source>
</evidence>
<keyword evidence="1" id="KW-0472">Membrane</keyword>
<evidence type="ECO:0000313" key="2">
    <source>
        <dbReference type="EMBL" id="CAL5130354.1"/>
    </source>
</evidence>
<comment type="caution">
    <text evidence="2">The sequence shown here is derived from an EMBL/GenBank/DDBJ whole genome shotgun (WGS) entry which is preliminary data.</text>
</comment>
<evidence type="ECO:0000313" key="3">
    <source>
        <dbReference type="Proteomes" id="UP001497525"/>
    </source>
</evidence>